<keyword evidence="1" id="KW-0732">Signal</keyword>
<dbReference type="EMBL" id="JACAZI010000002">
    <property type="protein sequence ID" value="KAF7369174.1"/>
    <property type="molecule type" value="Genomic_DNA"/>
</dbReference>
<keyword evidence="4" id="KW-1185">Reference proteome</keyword>
<proteinExistence type="predicted"/>
<dbReference type="AlphaFoldDB" id="A0A8H7DBB0"/>
<name>A0A8H7DBB0_9AGAR</name>
<organism evidence="3 4">
    <name type="scientific">Mycena venus</name>
    <dbReference type="NCBI Taxonomy" id="2733690"/>
    <lineage>
        <taxon>Eukaryota</taxon>
        <taxon>Fungi</taxon>
        <taxon>Dikarya</taxon>
        <taxon>Basidiomycota</taxon>
        <taxon>Agaricomycotina</taxon>
        <taxon>Agaricomycetes</taxon>
        <taxon>Agaricomycetidae</taxon>
        <taxon>Agaricales</taxon>
        <taxon>Marasmiineae</taxon>
        <taxon>Mycenaceae</taxon>
        <taxon>Mycena</taxon>
    </lineage>
</organism>
<dbReference type="EMBL" id="JACAZI010000061">
    <property type="protein sequence ID" value="KAF7324386.1"/>
    <property type="molecule type" value="Genomic_DNA"/>
</dbReference>
<evidence type="ECO:0000313" key="4">
    <source>
        <dbReference type="Proteomes" id="UP000620124"/>
    </source>
</evidence>
<feature type="chain" id="PRO_5036431120" evidence="1">
    <location>
        <begin position="20"/>
        <end position="182"/>
    </location>
</feature>
<sequence>MFSVISIAASLVLARVAVANPVARAACNPALAGVGISIASGNLEVGYTSSVAGASIISQALTTTGAEYIAEAATTVNGGFVLKDSNQAGNAAGLFATWVNGAIELETLVTPEDGKQGWGFVCSTCNDPSTVAEGGVIASSCNVVNGWTGQCLQIGSAAGAAVTVANCADLGSGPQYFSVYKS</sequence>
<evidence type="ECO:0000256" key="1">
    <source>
        <dbReference type="SAM" id="SignalP"/>
    </source>
</evidence>
<protein>
    <submittedName>
        <fullName evidence="3">Uncharacterized protein</fullName>
    </submittedName>
</protein>
<gene>
    <name evidence="3" type="ORF">MVEN_00244600</name>
    <name evidence="2" type="ORF">MVEN_02646400</name>
</gene>
<evidence type="ECO:0000313" key="2">
    <source>
        <dbReference type="EMBL" id="KAF7324386.1"/>
    </source>
</evidence>
<accession>A0A8H7DBB0</accession>
<reference evidence="3" key="1">
    <citation type="submission" date="2020-05" db="EMBL/GenBank/DDBJ databases">
        <title>Mycena genomes resolve the evolution of fungal bioluminescence.</title>
        <authorList>
            <person name="Tsai I.J."/>
        </authorList>
    </citation>
    <scope>NUCLEOTIDE SEQUENCE</scope>
    <source>
        <strain evidence="3">CCC161011</strain>
    </source>
</reference>
<comment type="caution">
    <text evidence="3">The sequence shown here is derived from an EMBL/GenBank/DDBJ whole genome shotgun (WGS) entry which is preliminary data.</text>
</comment>
<feature type="signal peptide" evidence="1">
    <location>
        <begin position="1"/>
        <end position="19"/>
    </location>
</feature>
<dbReference type="Proteomes" id="UP000620124">
    <property type="component" value="Unassembled WGS sequence"/>
</dbReference>
<dbReference type="OrthoDB" id="2941228at2759"/>
<evidence type="ECO:0000313" key="3">
    <source>
        <dbReference type="EMBL" id="KAF7369174.1"/>
    </source>
</evidence>